<gene>
    <name evidence="1" type="ORF">M0R45_034475</name>
</gene>
<accession>A0AAW1VR30</accession>
<organism evidence="1 2">
    <name type="scientific">Rubus argutus</name>
    <name type="common">Southern blackberry</name>
    <dbReference type="NCBI Taxonomy" id="59490"/>
    <lineage>
        <taxon>Eukaryota</taxon>
        <taxon>Viridiplantae</taxon>
        <taxon>Streptophyta</taxon>
        <taxon>Embryophyta</taxon>
        <taxon>Tracheophyta</taxon>
        <taxon>Spermatophyta</taxon>
        <taxon>Magnoliopsida</taxon>
        <taxon>eudicotyledons</taxon>
        <taxon>Gunneridae</taxon>
        <taxon>Pentapetalae</taxon>
        <taxon>rosids</taxon>
        <taxon>fabids</taxon>
        <taxon>Rosales</taxon>
        <taxon>Rosaceae</taxon>
        <taxon>Rosoideae</taxon>
        <taxon>Rosoideae incertae sedis</taxon>
        <taxon>Rubus</taxon>
    </lineage>
</organism>
<name>A0AAW1VR30_RUBAR</name>
<dbReference type="AlphaFoldDB" id="A0AAW1VR30"/>
<proteinExistence type="predicted"/>
<evidence type="ECO:0000313" key="1">
    <source>
        <dbReference type="EMBL" id="KAK9910517.1"/>
    </source>
</evidence>
<comment type="caution">
    <text evidence="1">The sequence shown here is derived from an EMBL/GenBank/DDBJ whole genome shotgun (WGS) entry which is preliminary data.</text>
</comment>
<protein>
    <submittedName>
        <fullName evidence="1">Uncharacterized protein</fullName>
    </submittedName>
</protein>
<reference evidence="1 2" key="1">
    <citation type="journal article" date="2023" name="G3 (Bethesda)">
        <title>A chromosome-length genome assembly and annotation of blackberry (Rubus argutus, cv. 'Hillquist').</title>
        <authorList>
            <person name="Bruna T."/>
            <person name="Aryal R."/>
            <person name="Dudchenko O."/>
            <person name="Sargent D.J."/>
            <person name="Mead D."/>
            <person name="Buti M."/>
            <person name="Cavallini A."/>
            <person name="Hytonen T."/>
            <person name="Andres J."/>
            <person name="Pham M."/>
            <person name="Weisz D."/>
            <person name="Mascagni F."/>
            <person name="Usai G."/>
            <person name="Natali L."/>
            <person name="Bassil N."/>
            <person name="Fernandez G.E."/>
            <person name="Lomsadze A."/>
            <person name="Armour M."/>
            <person name="Olukolu B."/>
            <person name="Poorten T."/>
            <person name="Britton C."/>
            <person name="Davik J."/>
            <person name="Ashrafi H."/>
            <person name="Aiden E.L."/>
            <person name="Borodovsky M."/>
            <person name="Worthington M."/>
        </authorList>
    </citation>
    <scope>NUCLEOTIDE SEQUENCE [LARGE SCALE GENOMIC DNA]</scope>
    <source>
        <strain evidence="1">PI 553951</strain>
    </source>
</reference>
<sequence>MADEQRRKSDGVLVWMQGRCVGAAALRLGVVRCRSRLVVIECPIELGTVGGGADLVSAERRTGRTGFAVAR</sequence>
<dbReference type="Proteomes" id="UP001457282">
    <property type="component" value="Unassembled WGS sequence"/>
</dbReference>
<evidence type="ECO:0000313" key="2">
    <source>
        <dbReference type="Proteomes" id="UP001457282"/>
    </source>
</evidence>
<dbReference type="EMBL" id="JBEDUW010000007">
    <property type="protein sequence ID" value="KAK9910517.1"/>
    <property type="molecule type" value="Genomic_DNA"/>
</dbReference>
<keyword evidence="2" id="KW-1185">Reference proteome</keyword>